<dbReference type="InterPro" id="IPR027417">
    <property type="entry name" value="P-loop_NTPase"/>
</dbReference>
<dbReference type="RefSeq" id="WP_317533645.1">
    <property type="nucleotide sequence ID" value="NZ_JAWLKF010000011.1"/>
</dbReference>
<accession>A0ABU4D400</accession>
<proteinExistence type="predicted"/>
<sequence>MNNVTSSDSLDDALAKALALGRQELVELASTTDGAMSSYDAVGTKLAREGERDGLTAEFDRMRTRFADGLSEHLLAQSKVLSTFNIAFFGRTGSGKSTLLSAFGELDGSAVSPFGESDWTTEVKSVPWRGCQLYDTPGINGWGGRKSRHELEAVARKAVETADVVLVCFDTQSQQASEFAKVADWVTHYGKPVVAVLNVRNPRWRHSARVSSQTARRNMSEPVAQHAENVRVELSNIGLRNVPVVAISSRRALFARASTPYQGPATQNFLDDRDRYGTDYLARSSNFAALEGVLSAGITAGGSELRLESLREGIRARLTDEADSLTAFSTRLMGRAAELDGLIRRNLEVLGYLEPEQRSLHLYDDVWHSDLLTLAESSRGGLYTAPVDGTFVRHVRNLVKPHLAEARSKALLRYKTLEHRAFTEGTVIDKETFAAEVFDTDEIEQALQRVSVDAAQFLDRELSLAGLDFSLRSRENYTQADFKGDAGDTAGLLANMLRGAGLLGSVGGIAVPFLLAGPAGWVAGVGVGVAAAVFSWAGSKKSRDAEREETEARAKAARESRGAINASFDEIERQVASVAAEAAWTAAAPLLRSALIELVILNNLDTDIGILASNLLTQSSAIPVSPPRHMLDAAFKRMQDDCGRGDKVRVGYYLLGEDWFDHDETPESSRDPIELRAVSKLQHDSDIDALHRAMVASFTHPDQASVAAWLSQAATAADVDEAFTAITDATRATTRPAIVVAGDYSAGKSSFIKRVLAEFDRDVPGSLHIRADATTDAVHRYSLGPVDIVDTPGFQSRHASHDELALTDSLSAALVIVVLHVNLLIGDTTALRTIADGTSTVSGKKPRILFVVNRCDELGVDPLDSPEEYFHRRARKLEELAASLNSSGIEVSSKLIHGVAADPFGGVGAETHVTSAHYDANRTWDGIPALVDTLRRWIDDDLVHATALAAFDDGVSALLRLREETRAAIAHFRAEANKHNSLIAAIDICLEDANYLSRSLELELDDVLEPQVTQAVARVRTVPVGDEKALGIAVGSWINEDTRYEITQLMETATEKVNDWSAAHASAIAREEAATGFGDDIAMSAVASEKTGGDPLGQAAWIAGKFAGFGAQAGKALGHRDAALKIGHLFGYKFKPWGAIKAGKAVGRVGVVFGVVAAAADAAAWANDVHKGRSWDDKQDAAVLQIESNKKDIIEQLIAEDEGPWAYLAERIEQVGVLRTQYGDHQGTVRFEVSGLQQRLSTTQILIAAADKLRRGTTND</sequence>
<dbReference type="InterPro" id="IPR006073">
    <property type="entry name" value="GTP-bd"/>
</dbReference>
<keyword evidence="3" id="KW-1185">Reference proteome</keyword>
<dbReference type="Gene3D" id="3.40.50.300">
    <property type="entry name" value="P-loop containing nucleotide triphosphate hydrolases"/>
    <property type="match status" value="2"/>
</dbReference>
<organism evidence="2 3">
    <name type="scientific">Rhodococcus cerastii</name>
    <dbReference type="NCBI Taxonomy" id="908616"/>
    <lineage>
        <taxon>Bacteria</taxon>
        <taxon>Bacillati</taxon>
        <taxon>Actinomycetota</taxon>
        <taxon>Actinomycetes</taxon>
        <taxon>Mycobacteriales</taxon>
        <taxon>Nocardiaceae</taxon>
        <taxon>Rhodococcus</taxon>
    </lineage>
</organism>
<reference evidence="2 3" key="1">
    <citation type="submission" date="2023-10" db="EMBL/GenBank/DDBJ databases">
        <title>Development of a sustainable strategy for remediation of hydrocarbon-contaminated territories based on the waste exchange concept.</title>
        <authorList>
            <person name="Krivoruchko A."/>
        </authorList>
    </citation>
    <scope>NUCLEOTIDE SEQUENCE [LARGE SCALE GENOMIC DNA]</scope>
    <source>
        <strain evidence="2 3">IEGM 1327</strain>
    </source>
</reference>
<dbReference type="PANTHER" id="PTHR42714:SF2">
    <property type="entry name" value="TRNA MODIFICATION GTPASE GTPBP3, MITOCHONDRIAL"/>
    <property type="match status" value="1"/>
</dbReference>
<evidence type="ECO:0000313" key="3">
    <source>
        <dbReference type="Proteomes" id="UP001186104"/>
    </source>
</evidence>
<dbReference type="SUPFAM" id="SSF52540">
    <property type="entry name" value="P-loop containing nucleoside triphosphate hydrolases"/>
    <property type="match status" value="2"/>
</dbReference>
<comment type="caution">
    <text evidence="2">The sequence shown here is derived from an EMBL/GenBank/DDBJ whole genome shotgun (WGS) entry which is preliminary data.</text>
</comment>
<feature type="domain" description="G" evidence="1">
    <location>
        <begin position="738"/>
        <end position="853"/>
    </location>
</feature>
<dbReference type="Pfam" id="PF01926">
    <property type="entry name" value="MMR_HSR1"/>
    <property type="match status" value="2"/>
</dbReference>
<protein>
    <submittedName>
        <fullName evidence="2">GTPase</fullName>
    </submittedName>
</protein>
<dbReference type="PANTHER" id="PTHR42714">
    <property type="entry name" value="TRNA MODIFICATION GTPASE GTPBP3"/>
    <property type="match status" value="1"/>
</dbReference>
<evidence type="ECO:0000259" key="1">
    <source>
        <dbReference type="Pfam" id="PF01926"/>
    </source>
</evidence>
<dbReference type="EMBL" id="JAWLKF010000011">
    <property type="protein sequence ID" value="MDV6304455.1"/>
    <property type="molecule type" value="Genomic_DNA"/>
</dbReference>
<feature type="domain" description="G" evidence="1">
    <location>
        <begin position="86"/>
        <end position="198"/>
    </location>
</feature>
<evidence type="ECO:0000313" key="2">
    <source>
        <dbReference type="EMBL" id="MDV6304455.1"/>
    </source>
</evidence>
<name>A0ABU4D400_9NOCA</name>
<gene>
    <name evidence="2" type="ORF">R3P93_17990</name>
</gene>
<dbReference type="Proteomes" id="UP001186104">
    <property type="component" value="Unassembled WGS sequence"/>
</dbReference>